<dbReference type="RefSeq" id="WP_168937493.1">
    <property type="nucleotide sequence ID" value="NZ_JABAGA010000002.1"/>
</dbReference>
<protein>
    <submittedName>
        <fullName evidence="2">Uncharacterized protein</fullName>
    </submittedName>
</protein>
<gene>
    <name evidence="2" type="ORF">HF852_04215</name>
    <name evidence="1" type="ORF">VVR64_12320</name>
</gene>
<dbReference type="EMBL" id="JAYWMA010000027">
    <property type="protein sequence ID" value="MEX3529835.1"/>
    <property type="molecule type" value="Genomic_DNA"/>
</dbReference>
<evidence type="ECO:0000313" key="4">
    <source>
        <dbReference type="Proteomes" id="UP001558353"/>
    </source>
</evidence>
<reference evidence="2 3" key="1">
    <citation type="submission" date="2020-04" db="EMBL/GenBank/DDBJ databases">
        <authorList>
            <person name="Hitch T.C.A."/>
            <person name="Wylensek D."/>
            <person name="Clavel T."/>
        </authorList>
    </citation>
    <scope>NUCLEOTIDE SEQUENCE [LARGE SCALE GENOMIC DNA]</scope>
    <source>
        <strain evidence="2 3">BL-383-APC-2I</strain>
    </source>
</reference>
<evidence type="ECO:0000313" key="3">
    <source>
        <dbReference type="Proteomes" id="UP000589552"/>
    </source>
</evidence>
<organism evidence="2 3">
    <name type="scientific">Corynebacterium xerosis</name>
    <dbReference type="NCBI Taxonomy" id="1725"/>
    <lineage>
        <taxon>Bacteria</taxon>
        <taxon>Bacillati</taxon>
        <taxon>Actinomycetota</taxon>
        <taxon>Actinomycetes</taxon>
        <taxon>Mycobacteriales</taxon>
        <taxon>Corynebacteriaceae</taxon>
        <taxon>Corynebacterium</taxon>
    </lineage>
</organism>
<reference evidence="1" key="3">
    <citation type="submission" date="2024-01" db="EMBL/GenBank/DDBJ databases">
        <authorList>
            <person name="De La Cruz K.F."/>
            <person name="Townsend E.C."/>
            <person name="Salamzade R."/>
            <person name="Kalan L.R."/>
        </authorList>
    </citation>
    <scope>NUCLEOTIDE SEQUENCE</scope>
    <source>
        <strain evidence="1">LK2569</strain>
    </source>
</reference>
<accession>A0A7X9SVF7</accession>
<name>A0A7X9SVF7_9CORY</name>
<sequence>MSFFVPEKIPRYRFMRYIRPSAPKGMGSRELPSLFPMRPETRQIRVGVDVETIRVPSVELLEILKRDETFPILLVHNEDSPPDAWLNWVSCSEWYQWEYGSDGESSKLLDSTLVPVAGYNGDELFFASQGTFFDVYTQLDEIAHTDIPSSSLSLEDRQRAAALTAAANAIGVDVIVTYASTAMRHDVADNDTILSVTPSQLVPLYGHYLRMTGNAVVETRRGELVGGGTVRYSSRSPSIIDLRLNGVKASVPHFDSILLMARCAGDNNIVQSAQAIELRLARASRAVDELLAALGNEGRSLSGKADVAEVSAEAFDRIMLYLNSALERYARLIRMLSDTELKDEPKGANLTSRDELARIISGFRPSVTADELRSLQSYAFLVGQLRHMIHSLPLDTQHQLSRGYGSFRSVALTVEGIPEFNELGNPLNQEQFDRLGVWLADSSNVGCGKTRVADIATVSTTLFGMAIRYIDELSRFLLVGEVDTSVWANPHPVLGCLRGGPDNLFEELPDEAMYRKMLGWAEFD</sequence>
<dbReference type="Proteomes" id="UP000589552">
    <property type="component" value="Unassembled WGS sequence"/>
</dbReference>
<proteinExistence type="predicted"/>
<evidence type="ECO:0000313" key="1">
    <source>
        <dbReference type="EMBL" id="MEX3529835.1"/>
    </source>
</evidence>
<reference evidence="1 4" key="2">
    <citation type="journal article" date="2024" name="Fungal Genet. Biol.">
        <title>The porcine skin microbiome exhibits broad fungal antagonism.</title>
        <authorList>
            <person name="De La Cruz K.F."/>
            <person name="Townsend E.C."/>
            <person name="Alex Cheong J.Z."/>
            <person name="Salamzade R."/>
            <person name="Liu A."/>
            <person name="Sandstrom S."/>
            <person name="Davila E."/>
            <person name="Huang L."/>
            <person name="Xu K.H."/>
            <person name="Wu S.Y."/>
            <person name="Meudt J.J."/>
            <person name="Shanmuganayagam D."/>
            <person name="Gibson A.L.F."/>
            <person name="Kalan L.R."/>
        </authorList>
    </citation>
    <scope>NUCLEOTIDE SEQUENCE [LARGE SCALE GENOMIC DNA]</scope>
    <source>
        <strain evidence="1 4">LK2569</strain>
    </source>
</reference>
<dbReference type="Proteomes" id="UP001558353">
    <property type="component" value="Unassembled WGS sequence"/>
</dbReference>
<evidence type="ECO:0000313" key="2">
    <source>
        <dbReference type="EMBL" id="NMF08816.1"/>
    </source>
</evidence>
<keyword evidence="4" id="KW-1185">Reference proteome</keyword>
<dbReference type="EMBL" id="JABAGA010000002">
    <property type="protein sequence ID" value="NMF08816.1"/>
    <property type="molecule type" value="Genomic_DNA"/>
</dbReference>
<comment type="caution">
    <text evidence="2">The sequence shown here is derived from an EMBL/GenBank/DDBJ whole genome shotgun (WGS) entry which is preliminary data.</text>
</comment>
<dbReference type="AlphaFoldDB" id="A0A7X9SVF7"/>